<accession>A0ABP3Y3G3</accession>
<evidence type="ECO:0000259" key="1">
    <source>
        <dbReference type="Pfam" id="PF00535"/>
    </source>
</evidence>
<name>A0ABP3Y3G3_9FLAO</name>
<dbReference type="RefSeq" id="WP_343786673.1">
    <property type="nucleotide sequence ID" value="NZ_BAAAFH010000011.1"/>
</dbReference>
<dbReference type="Proteomes" id="UP001501126">
    <property type="component" value="Unassembled WGS sequence"/>
</dbReference>
<comment type="caution">
    <text evidence="2">The sequence shown here is derived from an EMBL/GenBank/DDBJ whole genome shotgun (WGS) entry which is preliminary data.</text>
</comment>
<organism evidence="2 3">
    <name type="scientific">Wandonia haliotis</name>
    <dbReference type="NCBI Taxonomy" id="574963"/>
    <lineage>
        <taxon>Bacteria</taxon>
        <taxon>Pseudomonadati</taxon>
        <taxon>Bacteroidota</taxon>
        <taxon>Flavobacteriia</taxon>
        <taxon>Flavobacteriales</taxon>
        <taxon>Crocinitomicaceae</taxon>
        <taxon>Wandonia</taxon>
    </lineage>
</organism>
<sequence length="318" mass="36616">MPEKISIVLTARNEEEYISACISSIQKQTFQNWELIAVDDHSTDETLNILLQLSQQDNRITVLSNTGEGIIPALTLAYSKTTGQFITRMDADDLMPEDKLETLYQLLDKKSGYIATGKVRYFSEGILSEGYQKYEDWLNELCSTHTHWDWVFRECVIASPNWLCHRDCIDQIGGFEGLVYPEDYDLVLKWFRAGIPIISTNKITHLWREHSERTSRNSLIYEQKSFFQLKLQHFAAHFTTSNVLIAGRGSKAKLTQSILTTDNLPVKRIETEKELLNLPFNHSNTILLLAFLPDSTTEYLFKKLCDNNYILGQSLFVL</sequence>
<feature type="domain" description="Glycosyltransferase 2-like" evidence="1">
    <location>
        <begin position="6"/>
        <end position="133"/>
    </location>
</feature>
<keyword evidence="3" id="KW-1185">Reference proteome</keyword>
<dbReference type="Gene3D" id="3.90.550.10">
    <property type="entry name" value="Spore Coat Polysaccharide Biosynthesis Protein SpsA, Chain A"/>
    <property type="match status" value="1"/>
</dbReference>
<gene>
    <name evidence="2" type="ORF">GCM10009118_17260</name>
</gene>
<dbReference type="PANTHER" id="PTHR22916:SF3">
    <property type="entry name" value="UDP-GLCNAC:BETAGAL BETA-1,3-N-ACETYLGLUCOSAMINYLTRANSFERASE-LIKE PROTEIN 1"/>
    <property type="match status" value="1"/>
</dbReference>
<dbReference type="InterPro" id="IPR029044">
    <property type="entry name" value="Nucleotide-diphossugar_trans"/>
</dbReference>
<proteinExistence type="predicted"/>
<evidence type="ECO:0000313" key="2">
    <source>
        <dbReference type="EMBL" id="GAA0875317.1"/>
    </source>
</evidence>
<reference evidence="3" key="1">
    <citation type="journal article" date="2019" name="Int. J. Syst. Evol. Microbiol.">
        <title>The Global Catalogue of Microorganisms (GCM) 10K type strain sequencing project: providing services to taxonomists for standard genome sequencing and annotation.</title>
        <authorList>
            <consortium name="The Broad Institute Genomics Platform"/>
            <consortium name="The Broad Institute Genome Sequencing Center for Infectious Disease"/>
            <person name="Wu L."/>
            <person name="Ma J."/>
        </authorList>
    </citation>
    <scope>NUCLEOTIDE SEQUENCE [LARGE SCALE GENOMIC DNA]</scope>
    <source>
        <strain evidence="3">JCM 16083</strain>
    </source>
</reference>
<dbReference type="InterPro" id="IPR001173">
    <property type="entry name" value="Glyco_trans_2-like"/>
</dbReference>
<dbReference type="CDD" id="cd00761">
    <property type="entry name" value="Glyco_tranf_GTA_type"/>
    <property type="match status" value="1"/>
</dbReference>
<dbReference type="PANTHER" id="PTHR22916">
    <property type="entry name" value="GLYCOSYLTRANSFERASE"/>
    <property type="match status" value="1"/>
</dbReference>
<protein>
    <recommendedName>
        <fullName evidence="1">Glycosyltransferase 2-like domain-containing protein</fullName>
    </recommendedName>
</protein>
<evidence type="ECO:0000313" key="3">
    <source>
        <dbReference type="Proteomes" id="UP001501126"/>
    </source>
</evidence>
<dbReference type="SUPFAM" id="SSF53448">
    <property type="entry name" value="Nucleotide-diphospho-sugar transferases"/>
    <property type="match status" value="1"/>
</dbReference>
<dbReference type="EMBL" id="BAAAFH010000011">
    <property type="protein sequence ID" value="GAA0875317.1"/>
    <property type="molecule type" value="Genomic_DNA"/>
</dbReference>
<dbReference type="Pfam" id="PF00535">
    <property type="entry name" value="Glycos_transf_2"/>
    <property type="match status" value="1"/>
</dbReference>